<gene>
    <name evidence="2" type="ORF">F1654_09970</name>
</gene>
<evidence type="ECO:0008006" key="4">
    <source>
        <dbReference type="Google" id="ProtNLM"/>
    </source>
</evidence>
<evidence type="ECO:0000313" key="2">
    <source>
        <dbReference type="EMBL" id="KAA5804091.1"/>
    </source>
</evidence>
<dbReference type="RefSeq" id="WP_150023358.1">
    <property type="nucleotide sequence ID" value="NZ_VWOJ01000002.1"/>
</dbReference>
<dbReference type="EMBL" id="VWOJ01000002">
    <property type="protein sequence ID" value="KAA5804091.1"/>
    <property type="molecule type" value="Genomic_DNA"/>
</dbReference>
<protein>
    <recommendedName>
        <fullName evidence="4">Glycine zipper 2TM domain-containing protein</fullName>
    </recommendedName>
</protein>
<keyword evidence="3" id="KW-1185">Reference proteome</keyword>
<organism evidence="2 3">
    <name type="scientific">Alkalicaulis satelles</name>
    <dbReference type="NCBI Taxonomy" id="2609175"/>
    <lineage>
        <taxon>Bacteria</taxon>
        <taxon>Pseudomonadati</taxon>
        <taxon>Pseudomonadota</taxon>
        <taxon>Alphaproteobacteria</taxon>
        <taxon>Maricaulales</taxon>
        <taxon>Maricaulaceae</taxon>
        <taxon>Alkalicaulis</taxon>
    </lineage>
</organism>
<sequence>MLRELNLDEVGLVAGGFRFGEDDNGGSKPEPEKESESVDDNPWWNDNDDIILGSLIGGVIGAAVCSPPPITKAAPYCAMAGAAAGGYIANRDLSGDGPASEAELADTANRARLGAGFGP</sequence>
<feature type="region of interest" description="Disordered" evidence="1">
    <location>
        <begin position="16"/>
        <end position="44"/>
    </location>
</feature>
<evidence type="ECO:0000313" key="3">
    <source>
        <dbReference type="Proteomes" id="UP000325122"/>
    </source>
</evidence>
<dbReference type="AlphaFoldDB" id="A0A5M6ZPD8"/>
<evidence type="ECO:0000256" key="1">
    <source>
        <dbReference type="SAM" id="MobiDB-lite"/>
    </source>
</evidence>
<reference evidence="2 3" key="1">
    <citation type="submission" date="2019-09" db="EMBL/GenBank/DDBJ databases">
        <authorList>
            <person name="Kevbrin V."/>
            <person name="Grouzdev D.S."/>
        </authorList>
    </citation>
    <scope>NUCLEOTIDE SEQUENCE [LARGE SCALE GENOMIC DNA]</scope>
    <source>
        <strain evidence="2 3">G-192</strain>
    </source>
</reference>
<comment type="caution">
    <text evidence="2">The sequence shown here is derived from an EMBL/GenBank/DDBJ whole genome shotgun (WGS) entry which is preliminary data.</text>
</comment>
<accession>A0A5M6ZPD8</accession>
<name>A0A5M6ZPD8_9PROT</name>
<proteinExistence type="predicted"/>
<dbReference type="Proteomes" id="UP000325122">
    <property type="component" value="Unassembled WGS sequence"/>
</dbReference>